<sequence length="210" mass="22782">MAKSSSFHFRATLLSLIASECIPADCSTAVRSAVGFLSHNTSRNSWFTFIAIAGKRCSRLVVQTLVLKPGEMMCLRLVVQLVVTIFLQLVVQSLVVKRLQLDFPTTAACWSFLEEVPAGFIIARLSAESLARRQNAVVSTYANDIVLQSPTSNTNCWLNCDWILLLSAELFFFDTSSVDFTVPVPAGSLIGVPAGPPTSLALAADSYRSS</sequence>
<dbReference type="EMBL" id="KV009452">
    <property type="protein sequence ID" value="KZV29171.1"/>
    <property type="molecule type" value="Genomic_DNA"/>
</dbReference>
<gene>
    <name evidence="2" type="ORF">F511_37661</name>
</gene>
<organism evidence="2 3">
    <name type="scientific">Dorcoceras hygrometricum</name>
    <dbReference type="NCBI Taxonomy" id="472368"/>
    <lineage>
        <taxon>Eukaryota</taxon>
        <taxon>Viridiplantae</taxon>
        <taxon>Streptophyta</taxon>
        <taxon>Embryophyta</taxon>
        <taxon>Tracheophyta</taxon>
        <taxon>Spermatophyta</taxon>
        <taxon>Magnoliopsida</taxon>
        <taxon>eudicotyledons</taxon>
        <taxon>Gunneridae</taxon>
        <taxon>Pentapetalae</taxon>
        <taxon>asterids</taxon>
        <taxon>lamiids</taxon>
        <taxon>Lamiales</taxon>
        <taxon>Gesneriaceae</taxon>
        <taxon>Didymocarpoideae</taxon>
        <taxon>Trichosporeae</taxon>
        <taxon>Loxocarpinae</taxon>
        <taxon>Dorcoceras</taxon>
    </lineage>
</organism>
<keyword evidence="1" id="KW-0732">Signal</keyword>
<name>A0A2Z7B479_9LAMI</name>
<evidence type="ECO:0000313" key="2">
    <source>
        <dbReference type="EMBL" id="KZV29171.1"/>
    </source>
</evidence>
<keyword evidence="3" id="KW-1185">Reference proteome</keyword>
<accession>A0A2Z7B479</accession>
<dbReference type="AlphaFoldDB" id="A0A2Z7B479"/>
<protein>
    <recommendedName>
        <fullName evidence="4">Secreted protein</fullName>
    </recommendedName>
</protein>
<proteinExistence type="predicted"/>
<evidence type="ECO:0000256" key="1">
    <source>
        <dbReference type="SAM" id="SignalP"/>
    </source>
</evidence>
<evidence type="ECO:0008006" key="4">
    <source>
        <dbReference type="Google" id="ProtNLM"/>
    </source>
</evidence>
<dbReference type="Proteomes" id="UP000250235">
    <property type="component" value="Unassembled WGS sequence"/>
</dbReference>
<feature type="signal peptide" evidence="1">
    <location>
        <begin position="1"/>
        <end position="23"/>
    </location>
</feature>
<feature type="chain" id="PRO_5016251159" description="Secreted protein" evidence="1">
    <location>
        <begin position="24"/>
        <end position="210"/>
    </location>
</feature>
<evidence type="ECO:0000313" key="3">
    <source>
        <dbReference type="Proteomes" id="UP000250235"/>
    </source>
</evidence>
<reference evidence="2 3" key="1">
    <citation type="journal article" date="2015" name="Proc. Natl. Acad. Sci. U.S.A.">
        <title>The resurrection genome of Boea hygrometrica: A blueprint for survival of dehydration.</title>
        <authorList>
            <person name="Xiao L."/>
            <person name="Yang G."/>
            <person name="Zhang L."/>
            <person name="Yang X."/>
            <person name="Zhao S."/>
            <person name="Ji Z."/>
            <person name="Zhou Q."/>
            <person name="Hu M."/>
            <person name="Wang Y."/>
            <person name="Chen M."/>
            <person name="Xu Y."/>
            <person name="Jin H."/>
            <person name="Xiao X."/>
            <person name="Hu G."/>
            <person name="Bao F."/>
            <person name="Hu Y."/>
            <person name="Wan P."/>
            <person name="Li L."/>
            <person name="Deng X."/>
            <person name="Kuang T."/>
            <person name="Xiang C."/>
            <person name="Zhu J.K."/>
            <person name="Oliver M.J."/>
            <person name="He Y."/>
        </authorList>
    </citation>
    <scope>NUCLEOTIDE SEQUENCE [LARGE SCALE GENOMIC DNA]</scope>
    <source>
        <strain evidence="3">cv. XS01</strain>
    </source>
</reference>